<evidence type="ECO:0008006" key="3">
    <source>
        <dbReference type="Google" id="ProtNLM"/>
    </source>
</evidence>
<dbReference type="AlphaFoldDB" id="A0A3M7QEB8"/>
<dbReference type="EMBL" id="REGN01006495">
    <property type="protein sequence ID" value="RNA09275.1"/>
    <property type="molecule type" value="Genomic_DNA"/>
</dbReference>
<sequence>MEIVELFGIDSEIKYKPDKTTITIFNGNAYRNDKEKRLDLWQEDIKLNNQSIKEVESMKYLGVVMEKTDKNKKTLTSRRKLSL</sequence>
<name>A0A3M7QEB8_BRAPC</name>
<keyword evidence="2" id="KW-1185">Reference proteome</keyword>
<accession>A0A3M7QEB8</accession>
<proteinExistence type="predicted"/>
<organism evidence="1 2">
    <name type="scientific">Brachionus plicatilis</name>
    <name type="common">Marine rotifer</name>
    <name type="synonym">Brachionus muelleri</name>
    <dbReference type="NCBI Taxonomy" id="10195"/>
    <lineage>
        <taxon>Eukaryota</taxon>
        <taxon>Metazoa</taxon>
        <taxon>Spiralia</taxon>
        <taxon>Gnathifera</taxon>
        <taxon>Rotifera</taxon>
        <taxon>Eurotatoria</taxon>
        <taxon>Monogononta</taxon>
        <taxon>Pseudotrocha</taxon>
        <taxon>Ploima</taxon>
        <taxon>Brachionidae</taxon>
        <taxon>Brachionus</taxon>
    </lineage>
</organism>
<evidence type="ECO:0000313" key="1">
    <source>
        <dbReference type="EMBL" id="RNA09275.1"/>
    </source>
</evidence>
<dbReference type="Proteomes" id="UP000276133">
    <property type="component" value="Unassembled WGS sequence"/>
</dbReference>
<protein>
    <recommendedName>
        <fullName evidence="3">RNA-directed DNA polymerase from mobile element jockey-like</fullName>
    </recommendedName>
</protein>
<gene>
    <name evidence="1" type="ORF">BpHYR1_020202</name>
</gene>
<reference evidence="1 2" key="1">
    <citation type="journal article" date="2018" name="Sci. Rep.">
        <title>Genomic signatures of local adaptation to the degree of environmental predictability in rotifers.</title>
        <authorList>
            <person name="Franch-Gras L."/>
            <person name="Hahn C."/>
            <person name="Garcia-Roger E.M."/>
            <person name="Carmona M.J."/>
            <person name="Serra M."/>
            <person name="Gomez A."/>
        </authorList>
    </citation>
    <scope>NUCLEOTIDE SEQUENCE [LARGE SCALE GENOMIC DNA]</scope>
    <source>
        <strain evidence="1">HYR1</strain>
    </source>
</reference>
<comment type="caution">
    <text evidence="1">The sequence shown here is derived from an EMBL/GenBank/DDBJ whole genome shotgun (WGS) entry which is preliminary data.</text>
</comment>
<evidence type="ECO:0000313" key="2">
    <source>
        <dbReference type="Proteomes" id="UP000276133"/>
    </source>
</evidence>